<protein>
    <submittedName>
        <fullName evidence="8">Flagellar protein</fullName>
    </submittedName>
</protein>
<dbReference type="KEGG" id="pdu:PDUR_16515"/>
<evidence type="ECO:0000256" key="5">
    <source>
        <dbReference type="ARBA" id="ARBA00023136"/>
    </source>
</evidence>
<keyword evidence="5 7" id="KW-0472">Membrane</keyword>
<proteinExistence type="predicted"/>
<organism evidence="8 9">
    <name type="scientific">Paenibacillus durus</name>
    <name type="common">Paenibacillus azotofixans</name>
    <dbReference type="NCBI Taxonomy" id="44251"/>
    <lineage>
        <taxon>Bacteria</taxon>
        <taxon>Bacillati</taxon>
        <taxon>Bacillota</taxon>
        <taxon>Bacilli</taxon>
        <taxon>Bacillales</taxon>
        <taxon>Paenibacillaceae</taxon>
        <taxon>Paenibacillus</taxon>
    </lineage>
</organism>
<dbReference type="RefSeq" id="WP_052410247.1">
    <property type="nucleotide sequence ID" value="NZ_CP009288.1"/>
</dbReference>
<keyword evidence="8" id="KW-0282">Flagellum</keyword>
<keyword evidence="4 7" id="KW-1133">Transmembrane helix</keyword>
<feature type="transmembrane region" description="Helical" evidence="7">
    <location>
        <begin position="20"/>
        <end position="39"/>
    </location>
</feature>
<evidence type="ECO:0000256" key="6">
    <source>
        <dbReference type="SAM" id="MobiDB-lite"/>
    </source>
</evidence>
<accession>A0A089IWJ0</accession>
<evidence type="ECO:0000256" key="4">
    <source>
        <dbReference type="ARBA" id="ARBA00022989"/>
    </source>
</evidence>
<dbReference type="InterPro" id="IPR022781">
    <property type="entry name" value="Flagellar_biosynth_FliO"/>
</dbReference>
<keyword evidence="2" id="KW-1003">Cell membrane</keyword>
<feature type="region of interest" description="Disordered" evidence="6">
    <location>
        <begin position="151"/>
        <end position="175"/>
    </location>
</feature>
<dbReference type="eggNOG" id="COG3190">
    <property type="taxonomic scope" value="Bacteria"/>
</dbReference>
<dbReference type="STRING" id="44251.PDUR_16515"/>
<keyword evidence="9" id="KW-1185">Reference proteome</keyword>
<evidence type="ECO:0000256" key="7">
    <source>
        <dbReference type="SAM" id="Phobius"/>
    </source>
</evidence>
<dbReference type="GO" id="GO:0016020">
    <property type="term" value="C:membrane"/>
    <property type="evidence" value="ECO:0007669"/>
    <property type="project" value="InterPro"/>
</dbReference>
<evidence type="ECO:0000256" key="2">
    <source>
        <dbReference type="ARBA" id="ARBA00022475"/>
    </source>
</evidence>
<dbReference type="AlphaFoldDB" id="A0A089IWJ0"/>
<keyword evidence="8" id="KW-0969">Cilium</keyword>
<comment type="subcellular location">
    <subcellularLocation>
        <location evidence="1">Cell membrane</location>
    </subcellularLocation>
</comment>
<sequence length="175" mass="19625">MPLNTEPLGTGNNLLNLLNVIFVLAVIIVIIILLIRFLGRRNQAWMKGRSMRTLGAVGLGPNKSMQVIEIGRSLYLIGVGENVTIVDKITDPEEVALIVSAFEEQSVPGSKFFIPLITRVRERLRGEVPSQEIDLNETSSFYEMLQTKLRSASDREKKMEERLDGEDQKGRQGDL</sequence>
<keyword evidence="3 7" id="KW-0812">Transmembrane</keyword>
<evidence type="ECO:0000313" key="8">
    <source>
        <dbReference type="EMBL" id="AIQ13339.1"/>
    </source>
</evidence>
<dbReference type="GO" id="GO:0044781">
    <property type="term" value="P:bacterial-type flagellum organization"/>
    <property type="evidence" value="ECO:0007669"/>
    <property type="project" value="InterPro"/>
</dbReference>
<dbReference type="EMBL" id="CP009288">
    <property type="protein sequence ID" value="AIQ13339.1"/>
    <property type="molecule type" value="Genomic_DNA"/>
</dbReference>
<dbReference type="Pfam" id="PF04347">
    <property type="entry name" value="FliO"/>
    <property type="match status" value="1"/>
</dbReference>
<dbReference type="Proteomes" id="UP000029409">
    <property type="component" value="Chromosome"/>
</dbReference>
<gene>
    <name evidence="8" type="ORF">PDUR_16515</name>
</gene>
<keyword evidence="8" id="KW-0966">Cell projection</keyword>
<reference evidence="8 9" key="1">
    <citation type="submission" date="2014-08" db="EMBL/GenBank/DDBJ databases">
        <title>Comparative genomics of the Paenibacillus odorifer group.</title>
        <authorList>
            <person name="den Bakker H.C."/>
            <person name="Tsai Y.-C."/>
            <person name="Martin N."/>
            <person name="Korlach J."/>
            <person name="Wiedmann M."/>
        </authorList>
    </citation>
    <scope>NUCLEOTIDE SEQUENCE [LARGE SCALE GENOMIC DNA]</scope>
    <source>
        <strain evidence="8 9">DSM 1735</strain>
    </source>
</reference>
<evidence type="ECO:0000256" key="3">
    <source>
        <dbReference type="ARBA" id="ARBA00022692"/>
    </source>
</evidence>
<evidence type="ECO:0000256" key="1">
    <source>
        <dbReference type="ARBA" id="ARBA00004236"/>
    </source>
</evidence>
<dbReference type="OrthoDB" id="2376965at2"/>
<evidence type="ECO:0000313" key="9">
    <source>
        <dbReference type="Proteomes" id="UP000029409"/>
    </source>
</evidence>
<name>A0A089IWJ0_PAEDU</name>